<reference evidence="7" key="1">
    <citation type="submission" date="2023-03" db="EMBL/GenBank/DDBJ databases">
        <title>Massive genome expansion in bonnet fungi (Mycena s.s.) driven by repeated elements and novel gene families across ecological guilds.</title>
        <authorList>
            <consortium name="Lawrence Berkeley National Laboratory"/>
            <person name="Harder C.B."/>
            <person name="Miyauchi S."/>
            <person name="Viragh M."/>
            <person name="Kuo A."/>
            <person name="Thoen E."/>
            <person name="Andreopoulos B."/>
            <person name="Lu D."/>
            <person name="Skrede I."/>
            <person name="Drula E."/>
            <person name="Henrissat B."/>
            <person name="Morin E."/>
            <person name="Kohler A."/>
            <person name="Barry K."/>
            <person name="LaButti K."/>
            <person name="Morin E."/>
            <person name="Salamov A."/>
            <person name="Lipzen A."/>
            <person name="Mereny Z."/>
            <person name="Hegedus B."/>
            <person name="Baldrian P."/>
            <person name="Stursova M."/>
            <person name="Weitz H."/>
            <person name="Taylor A."/>
            <person name="Grigoriev I.V."/>
            <person name="Nagy L.G."/>
            <person name="Martin F."/>
            <person name="Kauserud H."/>
        </authorList>
    </citation>
    <scope>NUCLEOTIDE SEQUENCE</scope>
    <source>
        <strain evidence="7">9144</strain>
    </source>
</reference>
<sequence>MATPRLSFKLSQGVLNTIDPPIPLAYTWAEKYTLSRGPLLDLSQGVPGTPPQEPLRAALAEASAALGSFGYCPAEGEPALRQAMAPEMRALYGDGTDITPDDMALTAGCNLAFVAAIMTLADAGDEVILPVPWYFNHQMTLSMLNITTIPLKTRPEDGFTPSVSECKALITPKTRAIVLVTPNNPTGATYSPALISQFSQLARASGVALIMDETYRDFITTAAPPHALFSDPAHTWRTHLIHLFSFSKSYGVPGHRLGLVVAGPAFQKPLRTVLDTLQICPPRPIQRALAPILGALRPGVADTARTLAARHAVFAAHLPAGWAIRSSGAYYAFVRHPFAGRASADVCRRIAAELGVVLLPGAFFCDAAGLTAADDRWVRFSVANCDDARIRAACERLALCEDVFGWERGGA</sequence>
<dbReference type="GO" id="GO:0008483">
    <property type="term" value="F:transaminase activity"/>
    <property type="evidence" value="ECO:0007669"/>
    <property type="project" value="UniProtKB-KW"/>
</dbReference>
<keyword evidence="8" id="KW-1185">Reference proteome</keyword>
<comment type="cofactor">
    <cofactor evidence="1">
        <name>pyridoxal 5'-phosphate</name>
        <dbReference type="ChEBI" id="CHEBI:597326"/>
    </cofactor>
</comment>
<dbReference type="InterPro" id="IPR015421">
    <property type="entry name" value="PyrdxlP-dep_Trfase_major"/>
</dbReference>
<dbReference type="Proteomes" id="UP001219525">
    <property type="component" value="Unassembled WGS sequence"/>
</dbReference>
<dbReference type="PANTHER" id="PTHR46383:SF1">
    <property type="entry name" value="ASPARTATE AMINOTRANSFERASE"/>
    <property type="match status" value="1"/>
</dbReference>
<evidence type="ECO:0000256" key="3">
    <source>
        <dbReference type="ARBA" id="ARBA00022576"/>
    </source>
</evidence>
<evidence type="ECO:0000256" key="2">
    <source>
        <dbReference type="ARBA" id="ARBA00007441"/>
    </source>
</evidence>
<dbReference type="Pfam" id="PF00155">
    <property type="entry name" value="Aminotran_1_2"/>
    <property type="match status" value="1"/>
</dbReference>
<evidence type="ECO:0000313" key="8">
    <source>
        <dbReference type="Proteomes" id="UP001219525"/>
    </source>
</evidence>
<dbReference type="GO" id="GO:0030170">
    <property type="term" value="F:pyridoxal phosphate binding"/>
    <property type="evidence" value="ECO:0007669"/>
    <property type="project" value="InterPro"/>
</dbReference>
<evidence type="ECO:0000313" key="7">
    <source>
        <dbReference type="EMBL" id="KAJ7187511.1"/>
    </source>
</evidence>
<organism evidence="7 8">
    <name type="scientific">Mycena pura</name>
    <dbReference type="NCBI Taxonomy" id="153505"/>
    <lineage>
        <taxon>Eukaryota</taxon>
        <taxon>Fungi</taxon>
        <taxon>Dikarya</taxon>
        <taxon>Basidiomycota</taxon>
        <taxon>Agaricomycotina</taxon>
        <taxon>Agaricomycetes</taxon>
        <taxon>Agaricomycetidae</taxon>
        <taxon>Agaricales</taxon>
        <taxon>Marasmiineae</taxon>
        <taxon>Mycenaceae</taxon>
        <taxon>Mycena</taxon>
    </lineage>
</organism>
<dbReference type="InterPro" id="IPR004838">
    <property type="entry name" value="NHTrfase_class1_PyrdxlP-BS"/>
</dbReference>
<dbReference type="NCBIfam" id="NF005732">
    <property type="entry name" value="PRK07550.1"/>
    <property type="match status" value="1"/>
</dbReference>
<feature type="domain" description="Aminotransferase class I/classII large" evidence="6">
    <location>
        <begin position="39"/>
        <end position="397"/>
    </location>
</feature>
<evidence type="ECO:0000259" key="6">
    <source>
        <dbReference type="Pfam" id="PF00155"/>
    </source>
</evidence>
<evidence type="ECO:0000256" key="5">
    <source>
        <dbReference type="ARBA" id="ARBA00022898"/>
    </source>
</evidence>
<dbReference type="GO" id="GO:0006520">
    <property type="term" value="P:amino acid metabolic process"/>
    <property type="evidence" value="ECO:0007669"/>
    <property type="project" value="InterPro"/>
</dbReference>
<proteinExistence type="inferred from homology"/>
<protein>
    <submittedName>
        <fullName evidence="7">Pyridoxal phosphate-dependent transferase</fullName>
    </submittedName>
</protein>
<dbReference type="AlphaFoldDB" id="A0AAD6UJS6"/>
<keyword evidence="4 7" id="KW-0808">Transferase</keyword>
<dbReference type="InterPro" id="IPR015424">
    <property type="entry name" value="PyrdxlP-dep_Trfase"/>
</dbReference>
<dbReference type="PROSITE" id="PS00105">
    <property type="entry name" value="AA_TRANSFER_CLASS_1"/>
    <property type="match status" value="1"/>
</dbReference>
<dbReference type="InterPro" id="IPR004839">
    <property type="entry name" value="Aminotransferase_I/II_large"/>
</dbReference>
<dbReference type="PANTHER" id="PTHR46383">
    <property type="entry name" value="ASPARTATE AMINOTRANSFERASE"/>
    <property type="match status" value="1"/>
</dbReference>
<dbReference type="SUPFAM" id="SSF53383">
    <property type="entry name" value="PLP-dependent transferases"/>
    <property type="match status" value="1"/>
</dbReference>
<keyword evidence="3" id="KW-0032">Aminotransferase</keyword>
<dbReference type="CDD" id="cd00609">
    <property type="entry name" value="AAT_like"/>
    <property type="match status" value="1"/>
</dbReference>
<accession>A0AAD6UJS6</accession>
<gene>
    <name evidence="7" type="ORF">GGX14DRAFT_611329</name>
</gene>
<dbReference type="Gene3D" id="3.40.640.10">
    <property type="entry name" value="Type I PLP-dependent aspartate aminotransferase-like (Major domain)"/>
    <property type="match status" value="1"/>
</dbReference>
<dbReference type="EMBL" id="JARJCW010000195">
    <property type="protein sequence ID" value="KAJ7187511.1"/>
    <property type="molecule type" value="Genomic_DNA"/>
</dbReference>
<name>A0AAD6UJS6_9AGAR</name>
<keyword evidence="5" id="KW-0663">Pyridoxal phosphate</keyword>
<dbReference type="InterPro" id="IPR050596">
    <property type="entry name" value="AspAT/PAT-like"/>
</dbReference>
<comment type="caution">
    <text evidence="7">The sequence shown here is derived from an EMBL/GenBank/DDBJ whole genome shotgun (WGS) entry which is preliminary data.</text>
</comment>
<evidence type="ECO:0000256" key="1">
    <source>
        <dbReference type="ARBA" id="ARBA00001933"/>
    </source>
</evidence>
<comment type="similarity">
    <text evidence="2">Belongs to the class-I pyridoxal-phosphate-dependent aminotransferase family.</text>
</comment>
<evidence type="ECO:0000256" key="4">
    <source>
        <dbReference type="ARBA" id="ARBA00022679"/>
    </source>
</evidence>